<comment type="caution">
    <text evidence="3">The sequence shown here is derived from an EMBL/GenBank/DDBJ whole genome shotgun (WGS) entry which is preliminary data.</text>
</comment>
<protein>
    <recommendedName>
        <fullName evidence="5">DUF4231 domain-containing protein</fullName>
    </recommendedName>
</protein>
<proteinExistence type="predicted"/>
<sequence length="255" mass="27474">MQVVHGVRRGYRFVRGGLMMDEPDTALLVALAEYEFLRESSRTALEHGTSRFHFYMIVSSGAAAVATAVITAGHDLDDTATTILATLGVVVLILGASIFAKQTEYHTRLRRYSVAQNLVRTFLARRAPEVAPYLLLRTLDADGSPHMPHVPRTRLWIYDAASMTGVVGMINSLLTGGAVAALTWHSGGARWFVIASATTALALAVSGHVAYARVVVAAADRRIAEVIAERFPATAPQPSRGADTGMDRVTEVQQS</sequence>
<reference evidence="3 4" key="1">
    <citation type="submission" date="2020-11" db="EMBL/GenBank/DDBJ databases">
        <title>A novel isolate from a Black sea contaminated sediment with potential to produce alkanes: Plantactinospora alkalitolerans sp. nov.</title>
        <authorList>
            <person name="Carro L."/>
            <person name="Veyisoglu A."/>
            <person name="Guven K."/>
            <person name="Schumann P."/>
            <person name="Klenk H.-P."/>
            <person name="Sahin N."/>
        </authorList>
    </citation>
    <scope>NUCLEOTIDE SEQUENCE [LARGE SCALE GENOMIC DNA]</scope>
    <source>
        <strain evidence="3 4">S1510</strain>
    </source>
</reference>
<organism evidence="3 4">
    <name type="scientific">Plantactinospora alkalitolerans</name>
    <dbReference type="NCBI Taxonomy" id="2789879"/>
    <lineage>
        <taxon>Bacteria</taxon>
        <taxon>Bacillati</taxon>
        <taxon>Actinomycetota</taxon>
        <taxon>Actinomycetes</taxon>
        <taxon>Micromonosporales</taxon>
        <taxon>Micromonosporaceae</taxon>
        <taxon>Plantactinospora</taxon>
    </lineage>
</organism>
<evidence type="ECO:0000313" key="3">
    <source>
        <dbReference type="EMBL" id="MBF9128006.1"/>
    </source>
</evidence>
<keyword evidence="2" id="KW-1133">Transmembrane helix</keyword>
<feature type="transmembrane region" description="Helical" evidence="2">
    <location>
        <begin position="156"/>
        <end position="185"/>
    </location>
</feature>
<evidence type="ECO:0000313" key="4">
    <source>
        <dbReference type="Proteomes" id="UP000638560"/>
    </source>
</evidence>
<dbReference type="Proteomes" id="UP000638560">
    <property type="component" value="Unassembled WGS sequence"/>
</dbReference>
<accession>A0ABS0GP82</accession>
<keyword evidence="2" id="KW-0472">Membrane</keyword>
<name>A0ABS0GP82_9ACTN</name>
<keyword evidence="4" id="KW-1185">Reference proteome</keyword>
<feature type="compositionally biased region" description="Basic and acidic residues" evidence="1">
    <location>
        <begin position="245"/>
        <end position="255"/>
    </location>
</feature>
<dbReference type="EMBL" id="JADPUN010000051">
    <property type="protein sequence ID" value="MBF9128006.1"/>
    <property type="molecule type" value="Genomic_DNA"/>
</dbReference>
<evidence type="ECO:0008006" key="5">
    <source>
        <dbReference type="Google" id="ProtNLM"/>
    </source>
</evidence>
<feature type="transmembrane region" description="Helical" evidence="2">
    <location>
        <begin position="52"/>
        <end position="73"/>
    </location>
</feature>
<evidence type="ECO:0000256" key="1">
    <source>
        <dbReference type="SAM" id="MobiDB-lite"/>
    </source>
</evidence>
<keyword evidence="2" id="KW-0812">Transmembrane</keyword>
<feature type="region of interest" description="Disordered" evidence="1">
    <location>
        <begin position="234"/>
        <end position="255"/>
    </location>
</feature>
<dbReference type="RefSeq" id="WP_196199670.1">
    <property type="nucleotide sequence ID" value="NZ_JADPUN010000051.1"/>
</dbReference>
<gene>
    <name evidence="3" type="ORF">I0C86_03205</name>
</gene>
<feature type="transmembrane region" description="Helical" evidence="2">
    <location>
        <begin position="79"/>
        <end position="100"/>
    </location>
</feature>
<evidence type="ECO:0000256" key="2">
    <source>
        <dbReference type="SAM" id="Phobius"/>
    </source>
</evidence>
<feature type="transmembrane region" description="Helical" evidence="2">
    <location>
        <begin position="191"/>
        <end position="212"/>
    </location>
</feature>